<reference evidence="1 2" key="1">
    <citation type="submission" date="2016-10" db="EMBL/GenBank/DDBJ databases">
        <authorList>
            <person name="de Groot N.N."/>
        </authorList>
    </citation>
    <scope>NUCLEOTIDE SEQUENCE [LARGE SCALE GENOMIC DNA]</scope>
    <source>
        <strain evidence="1 2">DSM 25294</strain>
    </source>
</reference>
<keyword evidence="1" id="KW-0808">Transferase</keyword>
<dbReference type="RefSeq" id="WP_093162766.1">
    <property type="nucleotide sequence ID" value="NZ_FNEK01000070.1"/>
</dbReference>
<dbReference type="Gene3D" id="3.90.550.10">
    <property type="entry name" value="Spore Coat Polysaccharide Biosynthesis Protein SpsA, Chain A"/>
    <property type="match status" value="1"/>
</dbReference>
<dbReference type="Proteomes" id="UP000199382">
    <property type="component" value="Unassembled WGS sequence"/>
</dbReference>
<accession>A0A1G9HU05</accession>
<name>A0A1G9HU05_9RHOB</name>
<dbReference type="InterPro" id="IPR029044">
    <property type="entry name" value="Nucleotide-diphossugar_trans"/>
</dbReference>
<dbReference type="PANTHER" id="PTHR43685:SF3">
    <property type="entry name" value="SLR2126 PROTEIN"/>
    <property type="match status" value="1"/>
</dbReference>
<keyword evidence="2" id="KW-1185">Reference proteome</keyword>
<dbReference type="SUPFAM" id="SSF53448">
    <property type="entry name" value="Nucleotide-diphospho-sugar transferases"/>
    <property type="match status" value="1"/>
</dbReference>
<dbReference type="GO" id="GO:0016740">
    <property type="term" value="F:transferase activity"/>
    <property type="evidence" value="ECO:0007669"/>
    <property type="project" value="UniProtKB-KW"/>
</dbReference>
<dbReference type="InterPro" id="IPR050834">
    <property type="entry name" value="Glycosyltransf_2"/>
</dbReference>
<evidence type="ECO:0000313" key="1">
    <source>
        <dbReference type="EMBL" id="SDL16322.1"/>
    </source>
</evidence>
<sequence length="311" mass="33997">MTEKSITTVSTTSDDKQPRSRVIVAIPTVGRGPILSATVRHLATQTRLPDLVVVSGAEPRDFGNLPGAQLDFPLELVLGPRGTCPQRNLALELAKPGDLMLFLDDDFLLAPDHLARLEEIFVANPDILISTGAVLEDGIMGPGLTFEEGLMALENGLKAPAEDNIESIRNGYGCNMAVRIDTIKANGIRFDERLPLYGWFEDVDFSLRAAQSGRVVKCSALRGVHLGTKTGRTSGKKLGYSQVANLVYICRKGVLPAKTSARNIFRNFAANLARSVKPKSFVDHRGRLVGNFIAFGDWLRGRLDPERIKEF</sequence>
<dbReference type="AlphaFoldDB" id="A0A1G9HU05"/>
<dbReference type="OrthoDB" id="9790710at2"/>
<evidence type="ECO:0000313" key="2">
    <source>
        <dbReference type="Proteomes" id="UP000199382"/>
    </source>
</evidence>
<dbReference type="PANTHER" id="PTHR43685">
    <property type="entry name" value="GLYCOSYLTRANSFERASE"/>
    <property type="match status" value="1"/>
</dbReference>
<gene>
    <name evidence="1" type="ORF">SAMN04488026_107021</name>
</gene>
<dbReference type="STRING" id="571298.SAMN04488026_107021"/>
<organism evidence="1 2">
    <name type="scientific">Aliiruegeria lutimaris</name>
    <dbReference type="NCBI Taxonomy" id="571298"/>
    <lineage>
        <taxon>Bacteria</taxon>
        <taxon>Pseudomonadati</taxon>
        <taxon>Pseudomonadota</taxon>
        <taxon>Alphaproteobacteria</taxon>
        <taxon>Rhodobacterales</taxon>
        <taxon>Roseobacteraceae</taxon>
        <taxon>Aliiruegeria</taxon>
    </lineage>
</organism>
<proteinExistence type="predicted"/>
<protein>
    <submittedName>
        <fullName evidence="1">Glycosyltransferase, GT2 family</fullName>
    </submittedName>
</protein>
<dbReference type="EMBL" id="FNEK01000070">
    <property type="protein sequence ID" value="SDL16322.1"/>
    <property type="molecule type" value="Genomic_DNA"/>
</dbReference>